<keyword evidence="3" id="KW-1185">Reference proteome</keyword>
<proteinExistence type="predicted"/>
<dbReference type="RefSeq" id="WP_075072125.1">
    <property type="nucleotide sequence ID" value="NZ_DF967972.1"/>
</dbReference>
<keyword evidence="1" id="KW-1133">Transmembrane helix</keyword>
<protein>
    <recommendedName>
        <fullName evidence="4">Carotenoid biosynthesis protein</fullName>
    </recommendedName>
</protein>
<keyword evidence="1" id="KW-0472">Membrane</keyword>
<feature type="transmembrane region" description="Helical" evidence="1">
    <location>
        <begin position="15"/>
        <end position="36"/>
    </location>
</feature>
<feature type="transmembrane region" description="Helical" evidence="1">
    <location>
        <begin position="198"/>
        <end position="222"/>
    </location>
</feature>
<keyword evidence="1" id="KW-0812">Transmembrane</keyword>
<feature type="transmembrane region" description="Helical" evidence="1">
    <location>
        <begin position="76"/>
        <end position="101"/>
    </location>
</feature>
<feature type="transmembrane region" description="Helical" evidence="1">
    <location>
        <begin position="167"/>
        <end position="186"/>
    </location>
</feature>
<feature type="transmembrane region" description="Helical" evidence="1">
    <location>
        <begin position="290"/>
        <end position="310"/>
    </location>
</feature>
<organism evidence="2">
    <name type="scientific">Longilinea arvoryzae</name>
    <dbReference type="NCBI Taxonomy" id="360412"/>
    <lineage>
        <taxon>Bacteria</taxon>
        <taxon>Bacillati</taxon>
        <taxon>Chloroflexota</taxon>
        <taxon>Anaerolineae</taxon>
        <taxon>Anaerolineales</taxon>
        <taxon>Anaerolineaceae</taxon>
        <taxon>Longilinea</taxon>
    </lineage>
</organism>
<evidence type="ECO:0000313" key="2">
    <source>
        <dbReference type="EMBL" id="GAP12719.1"/>
    </source>
</evidence>
<dbReference type="EMBL" id="DF967972">
    <property type="protein sequence ID" value="GAP12719.1"/>
    <property type="molecule type" value="Genomic_DNA"/>
</dbReference>
<feature type="transmembrane region" description="Helical" evidence="1">
    <location>
        <begin position="265"/>
        <end position="284"/>
    </location>
</feature>
<dbReference type="OrthoDB" id="9811293at2"/>
<feature type="transmembrane region" description="Helical" evidence="1">
    <location>
        <begin position="234"/>
        <end position="253"/>
    </location>
</feature>
<feature type="transmembrane region" description="Helical" evidence="1">
    <location>
        <begin position="43"/>
        <end position="70"/>
    </location>
</feature>
<evidence type="ECO:0000313" key="3">
    <source>
        <dbReference type="Proteomes" id="UP000055060"/>
    </source>
</evidence>
<gene>
    <name evidence="2" type="ORF">LARV_00455</name>
</gene>
<evidence type="ECO:0000256" key="1">
    <source>
        <dbReference type="SAM" id="Phobius"/>
    </source>
</evidence>
<evidence type="ECO:0008006" key="4">
    <source>
        <dbReference type="Google" id="ProtNLM"/>
    </source>
</evidence>
<accession>A0A0S7B6E0</accession>
<sequence length="324" mass="36386">MKNVLDYLFVEPFPLPWLVQDIIALGLFLFVLAFVIRREKHPVVVLLELFAFIFLYASVYENAAIVMGLYSYGRSLVMIGFVPAAVPIIEACVLITGFWFLEKTTLPAWTKPPIIGLLGMLQDFSLDPLAIRQVFTTAGVTSGRWNWLINPSTNVNILNIPVFNFPGWMLIMLYGSACLLVGRWWYRKSGYKPGVGYVYPFLSMIAALLLMISPISSLLLWLGPVFQKGGSIEWILLAFHLALPAGLLIFLWRGRTTGPWTVHDLPVFVFPTVLHLSDILFTLIGGYTEILWIVLLASAVQTGLLAFAFFKNRRDWPAGKTIPG</sequence>
<dbReference type="Proteomes" id="UP000055060">
    <property type="component" value="Unassembled WGS sequence"/>
</dbReference>
<dbReference type="STRING" id="360412.LARV_00455"/>
<name>A0A0S7B6E0_9CHLR</name>
<reference evidence="2" key="1">
    <citation type="submission" date="2015-07" db="EMBL/GenBank/DDBJ databases">
        <title>Draft Genome Sequences of Anaerolinea thermolimosa IMO-1, Bellilinea caldifistulae GOMI-1, Leptolinea tardivitalis YMTK-2, Levilinea saccharolytica KIBI-1,Longilinea arvoryzae KOME-1, Previously Described as Members of the Anaerolineaceae (Chloroflexi).</title>
        <authorList>
            <person name="Sekiguchi Y."/>
            <person name="Ohashi A."/>
            <person name="Matsuura N."/>
            <person name="Tourlousse M.D."/>
        </authorList>
    </citation>
    <scope>NUCLEOTIDE SEQUENCE [LARGE SCALE GENOMIC DNA]</scope>
    <source>
        <strain evidence="2">KOME-1</strain>
    </source>
</reference>
<dbReference type="AlphaFoldDB" id="A0A0S7B6E0"/>